<dbReference type="Pfam" id="PF09946">
    <property type="entry name" value="DUF2178"/>
    <property type="match status" value="1"/>
</dbReference>
<keyword evidence="1" id="KW-1133">Transmembrane helix</keyword>
<protein>
    <recommendedName>
        <fullName evidence="3">DUF2178 domain-containing protein</fullName>
    </recommendedName>
</protein>
<dbReference type="AlphaFoldDB" id="A0A7G9YBP5"/>
<feature type="transmembrane region" description="Helical" evidence="1">
    <location>
        <begin position="159"/>
        <end position="178"/>
    </location>
</feature>
<proteinExistence type="predicted"/>
<sequence length="185" mass="20812">MVSHICGCWDSGVRMYIQTGTIDCPSGHRRCFRSDDREFSGCALVLQQEGGCGMKLRKDDYILRFSGIAAILILINILMMSFSPAYFEIGFALGIMGAITIITTIAAAARPKVDPILDERSVRVNEKAGHHAFCVLLATMALLQLVGMIRRLNFDFKDIVPGLFIIGIWSWIMLRWYYNLRGDVR</sequence>
<dbReference type="InterPro" id="IPR019235">
    <property type="entry name" value="DUF2178_TM"/>
</dbReference>
<gene>
    <name evidence="2" type="ORF">HFNPJNGC_00005</name>
</gene>
<evidence type="ECO:0000313" key="2">
    <source>
        <dbReference type="EMBL" id="QNO45429.1"/>
    </source>
</evidence>
<feature type="transmembrane region" description="Helical" evidence="1">
    <location>
        <begin position="89"/>
        <end position="109"/>
    </location>
</feature>
<keyword evidence="1" id="KW-0812">Transmembrane</keyword>
<dbReference type="EMBL" id="MT631116">
    <property type="protein sequence ID" value="QNO45429.1"/>
    <property type="molecule type" value="Genomic_DNA"/>
</dbReference>
<keyword evidence="1" id="KW-0472">Membrane</keyword>
<evidence type="ECO:0008006" key="3">
    <source>
        <dbReference type="Google" id="ProtNLM"/>
    </source>
</evidence>
<accession>A0A7G9YBP5</accession>
<name>A0A7G9YBP5_9EURY</name>
<reference evidence="2" key="1">
    <citation type="submission" date="2020-06" db="EMBL/GenBank/DDBJ databases">
        <title>Unique genomic features of the anaerobic methanotrophic archaea.</title>
        <authorList>
            <person name="Chadwick G.L."/>
            <person name="Skennerton C.T."/>
            <person name="Laso-Perez R."/>
            <person name="Leu A.O."/>
            <person name="Speth D.R."/>
            <person name="Yu H."/>
            <person name="Morgan-Lang C."/>
            <person name="Hatzenpichler R."/>
            <person name="Goudeau D."/>
            <person name="Malmstrom R."/>
            <person name="Brazelton W.J."/>
            <person name="Woyke T."/>
            <person name="Hallam S.J."/>
            <person name="Tyson G.W."/>
            <person name="Wegener G."/>
            <person name="Boetius A."/>
            <person name="Orphan V."/>
        </authorList>
    </citation>
    <scope>NUCLEOTIDE SEQUENCE</scope>
</reference>
<feature type="transmembrane region" description="Helical" evidence="1">
    <location>
        <begin position="61"/>
        <end position="83"/>
    </location>
</feature>
<evidence type="ECO:0000256" key="1">
    <source>
        <dbReference type="SAM" id="Phobius"/>
    </source>
</evidence>
<organism evidence="2">
    <name type="scientific">Candidatus Methanogaster sp. ANME-2c ERB4</name>
    <dbReference type="NCBI Taxonomy" id="2759911"/>
    <lineage>
        <taxon>Archaea</taxon>
        <taxon>Methanobacteriati</taxon>
        <taxon>Methanobacteriota</taxon>
        <taxon>Stenosarchaea group</taxon>
        <taxon>Methanomicrobia</taxon>
        <taxon>Methanosarcinales</taxon>
        <taxon>ANME-2 cluster</taxon>
        <taxon>Candidatus Methanogasteraceae</taxon>
        <taxon>Candidatus Methanogaster</taxon>
    </lineage>
</organism>
<feature type="transmembrane region" description="Helical" evidence="1">
    <location>
        <begin position="130"/>
        <end position="147"/>
    </location>
</feature>